<dbReference type="PROSITE" id="PS50011">
    <property type="entry name" value="PROTEIN_KINASE_DOM"/>
    <property type="match status" value="1"/>
</dbReference>
<protein>
    <recommendedName>
        <fullName evidence="1">Protein kinase domain-containing protein</fullName>
    </recommendedName>
</protein>
<dbReference type="PANTHER" id="PTHR47200">
    <property type="entry name" value="THYLAKOID LUMENAL 15 KDA PROTEIN 1, CHLOROPLASTIC"/>
    <property type="match status" value="1"/>
</dbReference>
<feature type="domain" description="Protein kinase" evidence="1">
    <location>
        <begin position="12"/>
        <end position="273"/>
    </location>
</feature>
<dbReference type="Gene3D" id="2.160.20.80">
    <property type="entry name" value="E3 ubiquitin-protein ligase SopA"/>
    <property type="match status" value="3"/>
</dbReference>
<evidence type="ECO:0000313" key="3">
    <source>
        <dbReference type="Proteomes" id="UP000185860"/>
    </source>
</evidence>
<dbReference type="SUPFAM" id="SSF141571">
    <property type="entry name" value="Pentapeptide repeat-like"/>
    <property type="match status" value="2"/>
</dbReference>
<dbReference type="InterPro" id="IPR001646">
    <property type="entry name" value="5peptide_repeat"/>
</dbReference>
<comment type="caution">
    <text evidence="2">The sequence shown here is derived from an EMBL/GenBank/DDBJ whole genome shotgun (WGS) entry which is preliminary data.</text>
</comment>
<dbReference type="AlphaFoldDB" id="A0A1U7IPY0"/>
<evidence type="ECO:0000313" key="2">
    <source>
        <dbReference type="EMBL" id="OKH39395.1"/>
    </source>
</evidence>
<dbReference type="SUPFAM" id="SSF56112">
    <property type="entry name" value="Protein kinase-like (PK-like)"/>
    <property type="match status" value="1"/>
</dbReference>
<dbReference type="Pfam" id="PF00805">
    <property type="entry name" value="Pentapeptide"/>
    <property type="match status" value="5"/>
</dbReference>
<dbReference type="InterPro" id="IPR011009">
    <property type="entry name" value="Kinase-like_dom_sf"/>
</dbReference>
<dbReference type="PANTHER" id="PTHR47200:SF2">
    <property type="entry name" value="THYLAKOID LUMENAL 15 KDA PROTEIN 1, CHLOROPLASTIC"/>
    <property type="match status" value="1"/>
</dbReference>
<dbReference type="Proteomes" id="UP000185860">
    <property type="component" value="Unassembled WGS sequence"/>
</dbReference>
<dbReference type="EMBL" id="MRCE01000005">
    <property type="protein sequence ID" value="OKH39395.1"/>
    <property type="molecule type" value="Genomic_DNA"/>
</dbReference>
<dbReference type="SMART" id="SM00220">
    <property type="entry name" value="S_TKc"/>
    <property type="match status" value="1"/>
</dbReference>
<dbReference type="STRING" id="454136.NIES2119_06550"/>
<proteinExistence type="predicted"/>
<gene>
    <name evidence="2" type="ORF">NIES2119_06550</name>
</gene>
<dbReference type="InterPro" id="IPR000719">
    <property type="entry name" value="Prot_kinase_dom"/>
</dbReference>
<accession>A0A1U7IPY0</accession>
<dbReference type="Pfam" id="PF00069">
    <property type="entry name" value="Pkinase"/>
    <property type="match status" value="1"/>
</dbReference>
<dbReference type="Gene3D" id="3.30.200.20">
    <property type="entry name" value="Phosphorylase Kinase, domain 1"/>
    <property type="match status" value="1"/>
</dbReference>
<dbReference type="GO" id="GO:0004672">
    <property type="term" value="F:protein kinase activity"/>
    <property type="evidence" value="ECO:0007669"/>
    <property type="project" value="InterPro"/>
</dbReference>
<dbReference type="GO" id="GO:0005524">
    <property type="term" value="F:ATP binding"/>
    <property type="evidence" value="ECO:0007669"/>
    <property type="project" value="InterPro"/>
</dbReference>
<dbReference type="InterPro" id="IPR008271">
    <property type="entry name" value="Ser/Thr_kinase_AS"/>
</dbReference>
<dbReference type="PROSITE" id="PS00108">
    <property type="entry name" value="PROTEIN_KINASE_ST"/>
    <property type="match status" value="1"/>
</dbReference>
<evidence type="ECO:0000259" key="1">
    <source>
        <dbReference type="PROSITE" id="PS50011"/>
    </source>
</evidence>
<dbReference type="InterPro" id="IPR044213">
    <property type="entry name" value="At2g44920-like"/>
</dbReference>
<reference evidence="2 3" key="1">
    <citation type="submission" date="2016-11" db="EMBL/GenBank/DDBJ databases">
        <title>Draft Genome Sequences of Nine Cyanobacterial Strains from Diverse Habitats.</title>
        <authorList>
            <person name="Zhu T."/>
            <person name="Hou S."/>
            <person name="Lu X."/>
            <person name="Hess W.R."/>
        </authorList>
    </citation>
    <scope>NUCLEOTIDE SEQUENCE [LARGE SCALE GENOMIC DNA]</scope>
    <source>
        <strain evidence="2 3">IAM M-71</strain>
    </source>
</reference>
<dbReference type="Gene3D" id="1.10.510.10">
    <property type="entry name" value="Transferase(Phosphotransferase) domain 1"/>
    <property type="match status" value="1"/>
</dbReference>
<name>A0A1U7IPY0_9CYAN</name>
<organism evidence="2 3">
    <name type="scientific">[Phormidium ambiguum] IAM M-71</name>
    <dbReference type="NCBI Taxonomy" id="454136"/>
    <lineage>
        <taxon>Bacteria</taxon>
        <taxon>Bacillati</taxon>
        <taxon>Cyanobacteriota</taxon>
        <taxon>Cyanophyceae</taxon>
        <taxon>Oscillatoriophycideae</taxon>
        <taxon>Aerosakkonematales</taxon>
        <taxon>Aerosakkonemataceae</taxon>
        <taxon>Floridanema</taxon>
    </lineage>
</organism>
<dbReference type="CDD" id="cd14014">
    <property type="entry name" value="STKc_PknB_like"/>
    <property type="match status" value="1"/>
</dbReference>
<sequence>MKNFPDFSKQGYQVQKELGHNRSCGRVTYLAVDTKTYLPVVIKHFQFAQLGASWTDYETVEKEIQLLRHLNHPSIPSYLDSFQTPSGFCLVQEYKQAPSLGQPRHFNPKEVKEIAIAILEVLVYLQEQNPPIIHRDIKPENILVDRQNEFKVYLVDFGFAHIGSGEVAISSAVKGTLGFMPPEQLFNRQLTEASDLYSLGATLICLLTQTKSTQIGNLIDDHYQINFKHLVSQLNPEFIEWLEEIVAPNLNDRFDNAQDALEVLQSIDVLPHYSTKETSSAVKFHKRAIPALAFGAFSLLSFSLATYSKVTAENNRLKQLNFQLKDQVYNSKQSMIDLLLKTRQCPQCELGNTYLVGANLENAALKGAILVNSNLENANLERASLAGANLQEANLKNTNLEGANLGYANLLSAKLEGADLRNANLWGAKLGGFVNFRGANLEGANLGYSHLLGVYFGNANLKNVSFWGANLTGAFLGGAKLGNAKLKDANLAGANLADADLESAYLESAKLAGAKLLGAYLENADLTKADLDGADLRGANLKGANLSNANLRGTNLRGANLQNANLEGANMREANLKGATMPDGSTYK</sequence>